<dbReference type="SUPFAM" id="SSF88659">
    <property type="entry name" value="Sigma3 and sigma4 domains of RNA polymerase sigma factors"/>
    <property type="match status" value="1"/>
</dbReference>
<evidence type="ECO:0000256" key="3">
    <source>
        <dbReference type="ARBA" id="ARBA00023082"/>
    </source>
</evidence>
<evidence type="ECO:0000259" key="5">
    <source>
        <dbReference type="Pfam" id="PF04542"/>
    </source>
</evidence>
<reference evidence="7" key="1">
    <citation type="submission" date="2022-10" db="EMBL/GenBank/DDBJ databases">
        <authorList>
            <person name="Yu W.X."/>
        </authorList>
    </citation>
    <scope>NUCLEOTIDE SEQUENCE</scope>
    <source>
        <strain evidence="7">AAT</strain>
    </source>
</reference>
<dbReference type="SUPFAM" id="SSF88946">
    <property type="entry name" value="Sigma2 domain of RNA polymerase sigma factors"/>
    <property type="match status" value="1"/>
</dbReference>
<feature type="domain" description="RNA polymerase sigma-70 region 2" evidence="5">
    <location>
        <begin position="24"/>
        <end position="92"/>
    </location>
</feature>
<dbReference type="PANTHER" id="PTHR43133:SF46">
    <property type="entry name" value="RNA POLYMERASE SIGMA-70 FACTOR ECF SUBFAMILY"/>
    <property type="match status" value="1"/>
</dbReference>
<dbReference type="InterPro" id="IPR013324">
    <property type="entry name" value="RNA_pol_sigma_r3/r4-like"/>
</dbReference>
<dbReference type="Pfam" id="PF08281">
    <property type="entry name" value="Sigma70_r4_2"/>
    <property type="match status" value="1"/>
</dbReference>
<evidence type="ECO:0000313" key="8">
    <source>
        <dbReference type="Proteomes" id="UP001209229"/>
    </source>
</evidence>
<dbReference type="InterPro" id="IPR013249">
    <property type="entry name" value="RNA_pol_sigma70_r4_t2"/>
</dbReference>
<proteinExistence type="inferred from homology"/>
<evidence type="ECO:0000313" key="7">
    <source>
        <dbReference type="EMBL" id="MCW3786811.1"/>
    </source>
</evidence>
<name>A0AAE3SF23_9BACT</name>
<organism evidence="7 8">
    <name type="scientific">Plebeiibacterium sediminum</name>
    <dbReference type="NCBI Taxonomy" id="2992112"/>
    <lineage>
        <taxon>Bacteria</taxon>
        <taxon>Pseudomonadati</taxon>
        <taxon>Bacteroidota</taxon>
        <taxon>Bacteroidia</taxon>
        <taxon>Marinilabiliales</taxon>
        <taxon>Marinilabiliaceae</taxon>
        <taxon>Plebeiibacterium</taxon>
    </lineage>
</organism>
<dbReference type="EMBL" id="JAPDPJ010000019">
    <property type="protein sequence ID" value="MCW3786811.1"/>
    <property type="molecule type" value="Genomic_DNA"/>
</dbReference>
<dbReference type="InterPro" id="IPR014327">
    <property type="entry name" value="RNA_pol_sigma70_bacteroid"/>
</dbReference>
<keyword evidence="8" id="KW-1185">Reference proteome</keyword>
<dbReference type="CDD" id="cd06171">
    <property type="entry name" value="Sigma70_r4"/>
    <property type="match status" value="1"/>
</dbReference>
<dbReference type="AlphaFoldDB" id="A0AAE3SF23"/>
<feature type="domain" description="RNA polymerase sigma factor 70 region 4 type 2" evidence="6">
    <location>
        <begin position="119"/>
        <end position="170"/>
    </location>
</feature>
<protein>
    <submittedName>
        <fullName evidence="7">RNA polymerase sigma-70 factor</fullName>
    </submittedName>
</protein>
<keyword evidence="2" id="KW-0805">Transcription regulation</keyword>
<dbReference type="InterPro" id="IPR013325">
    <property type="entry name" value="RNA_pol_sigma_r2"/>
</dbReference>
<dbReference type="InterPro" id="IPR039425">
    <property type="entry name" value="RNA_pol_sigma-70-like"/>
</dbReference>
<dbReference type="InterPro" id="IPR014284">
    <property type="entry name" value="RNA_pol_sigma-70_dom"/>
</dbReference>
<dbReference type="Gene3D" id="1.10.10.10">
    <property type="entry name" value="Winged helix-like DNA-binding domain superfamily/Winged helix DNA-binding domain"/>
    <property type="match status" value="1"/>
</dbReference>
<dbReference type="Pfam" id="PF04542">
    <property type="entry name" value="Sigma70_r2"/>
    <property type="match status" value="1"/>
</dbReference>
<dbReference type="NCBIfam" id="TIGR02985">
    <property type="entry name" value="Sig70_bacteroi1"/>
    <property type="match status" value="1"/>
</dbReference>
<accession>A0AAE3SF23</accession>
<comment type="similarity">
    <text evidence="1">Belongs to the sigma-70 factor family. ECF subfamily.</text>
</comment>
<dbReference type="NCBIfam" id="TIGR02937">
    <property type="entry name" value="sigma70-ECF"/>
    <property type="match status" value="1"/>
</dbReference>
<sequence length="184" mass="22231">MSHQKTNEILIMYKKDEKSAFKLLFDTYYIPLVLFANKMIQNEHSSEDIVQETLISFWQKKRFTDVKTDLDYYLFRSVKNKTLDYLKSKDRRQEVLMSTHEDYSKTELFKTEDVDEYVKLYKTIELLPQERRKIFKLVHLEGYKYKEVAEELGISVNTVQTQLRRSLQFLREQLTITNDSEENE</sequence>
<comment type="caution">
    <text evidence="7">The sequence shown here is derived from an EMBL/GenBank/DDBJ whole genome shotgun (WGS) entry which is preliminary data.</text>
</comment>
<gene>
    <name evidence="7" type="ORF">OM075_10050</name>
</gene>
<evidence type="ECO:0000256" key="1">
    <source>
        <dbReference type="ARBA" id="ARBA00010641"/>
    </source>
</evidence>
<dbReference type="Gene3D" id="1.10.1740.10">
    <property type="match status" value="1"/>
</dbReference>
<keyword evidence="4" id="KW-0804">Transcription</keyword>
<evidence type="ECO:0000256" key="4">
    <source>
        <dbReference type="ARBA" id="ARBA00023163"/>
    </source>
</evidence>
<dbReference type="Proteomes" id="UP001209229">
    <property type="component" value="Unassembled WGS sequence"/>
</dbReference>
<dbReference type="GO" id="GO:0003677">
    <property type="term" value="F:DNA binding"/>
    <property type="evidence" value="ECO:0007669"/>
    <property type="project" value="InterPro"/>
</dbReference>
<evidence type="ECO:0000259" key="6">
    <source>
        <dbReference type="Pfam" id="PF08281"/>
    </source>
</evidence>
<dbReference type="InterPro" id="IPR036388">
    <property type="entry name" value="WH-like_DNA-bd_sf"/>
</dbReference>
<dbReference type="GO" id="GO:0006352">
    <property type="term" value="P:DNA-templated transcription initiation"/>
    <property type="evidence" value="ECO:0007669"/>
    <property type="project" value="InterPro"/>
</dbReference>
<dbReference type="RefSeq" id="WP_301190376.1">
    <property type="nucleotide sequence ID" value="NZ_JAPDPJ010000019.1"/>
</dbReference>
<dbReference type="PANTHER" id="PTHR43133">
    <property type="entry name" value="RNA POLYMERASE ECF-TYPE SIGMA FACTO"/>
    <property type="match status" value="1"/>
</dbReference>
<keyword evidence="3" id="KW-0731">Sigma factor</keyword>
<dbReference type="InterPro" id="IPR007627">
    <property type="entry name" value="RNA_pol_sigma70_r2"/>
</dbReference>
<evidence type="ECO:0000256" key="2">
    <source>
        <dbReference type="ARBA" id="ARBA00023015"/>
    </source>
</evidence>
<dbReference type="GO" id="GO:0016987">
    <property type="term" value="F:sigma factor activity"/>
    <property type="evidence" value="ECO:0007669"/>
    <property type="project" value="UniProtKB-KW"/>
</dbReference>